<evidence type="ECO:0000313" key="3">
    <source>
        <dbReference type="Proteomes" id="UP001175000"/>
    </source>
</evidence>
<dbReference type="AlphaFoldDB" id="A0AA39X566"/>
<evidence type="ECO:0000313" key="2">
    <source>
        <dbReference type="EMBL" id="KAK0627527.1"/>
    </source>
</evidence>
<comment type="caution">
    <text evidence="2">The sequence shown here is derived from an EMBL/GenBank/DDBJ whole genome shotgun (WGS) entry which is preliminary data.</text>
</comment>
<dbReference type="Proteomes" id="UP001175000">
    <property type="component" value="Unassembled WGS sequence"/>
</dbReference>
<dbReference type="PANTHER" id="PTHR33112:SF13">
    <property type="entry name" value="HETEROKARYON INCOMPATIBILITY DOMAIN-CONTAINING PROTEIN"/>
    <property type="match status" value="1"/>
</dbReference>
<name>A0AA39X566_9PEZI</name>
<feature type="domain" description="Heterokaryon incompatibility" evidence="1">
    <location>
        <begin position="170"/>
        <end position="340"/>
    </location>
</feature>
<reference evidence="2" key="1">
    <citation type="submission" date="2023-06" db="EMBL/GenBank/DDBJ databases">
        <title>Genome-scale phylogeny and comparative genomics of the fungal order Sordariales.</title>
        <authorList>
            <consortium name="Lawrence Berkeley National Laboratory"/>
            <person name="Hensen N."/>
            <person name="Bonometti L."/>
            <person name="Westerberg I."/>
            <person name="Brannstrom I.O."/>
            <person name="Guillou S."/>
            <person name="Cros-Aarteil S."/>
            <person name="Calhoun S."/>
            <person name="Haridas S."/>
            <person name="Kuo A."/>
            <person name="Mondo S."/>
            <person name="Pangilinan J."/>
            <person name="Riley R."/>
            <person name="Labutti K."/>
            <person name="Andreopoulos B."/>
            <person name="Lipzen A."/>
            <person name="Chen C."/>
            <person name="Yanf M."/>
            <person name="Daum C."/>
            <person name="Ng V."/>
            <person name="Clum A."/>
            <person name="Steindorff A."/>
            <person name="Ohm R."/>
            <person name="Martin F."/>
            <person name="Silar P."/>
            <person name="Natvig D."/>
            <person name="Lalanne C."/>
            <person name="Gautier V."/>
            <person name="Ament-Velasquez S.L."/>
            <person name="Kruys A."/>
            <person name="Hutchinson M.I."/>
            <person name="Powell A.J."/>
            <person name="Barry K."/>
            <person name="Miller A.N."/>
            <person name="Grigoriev I.V."/>
            <person name="Debuchy R."/>
            <person name="Gladieux P."/>
            <person name="Thoren M.H."/>
            <person name="Johannesson H."/>
        </authorList>
    </citation>
    <scope>NUCLEOTIDE SEQUENCE</scope>
    <source>
        <strain evidence="2">CBS 606.72</strain>
    </source>
</reference>
<gene>
    <name evidence="2" type="ORF">B0T14DRAFT_563325</name>
</gene>
<proteinExistence type="predicted"/>
<sequence length="674" mass="75294">MRIVLEDLRIESNKAEACQTCHFLWRAIYEITESDTVHPEIRYISFDISPAEHGDRIGKGPVHGRLVPNSYIRGFNGATPTDLQFYTLPDDPPSPWQTIGLGYHIASNGLSDPCISLLRSWLDLCTTSQGKHTRCTAPSTASLPTRLIHVGTATRDPRLYLTQPHEEVRYAALSHCWGGIAPIRTLNSNIEDHFLGLPLSSLPRTFADAIAVTRAVGLQFLWIDSLCIIQNDHGDWEREAARMAHVYAGAWVTISADAATNAEEGFLGPPSRAVPGYKTIPVVVPADGDKSASEIVVHVRKRGFLAEELPFHFWSGPGEPYSKRASGRSKLSTRGWVFQERLLSPRTVHFSQHEMAWECRSVCDCECSATSARTLRTTSVVKHFLDPSEEVVLGGKEVPSGRATWRRDIVPAYTRLDLTVETDRLPALAGLAEAVGERTRERTQYLAGLWRHSLEIDLLWRTEESGKSHRLPEGSAPSWSWASVTGPVYYHEGVETAMESDQGREFGVDDVHFDSDRAPSAIIGDGCVLQLRMSFDWIGKWVVRPLNGPEDMNLSVSWDCSTSNPAMWDYDKLDEAMLDGNGQDELFFLVFGLRPSGTGPFGLVLKLESEGTYSRVGFVSGFRGEQRRQSWGSDGWHYEEPQSPDQGIQTDEQKGWEAWIREQLASPKARVRIF</sequence>
<organism evidence="2 3">
    <name type="scientific">Immersiella caudata</name>
    <dbReference type="NCBI Taxonomy" id="314043"/>
    <lineage>
        <taxon>Eukaryota</taxon>
        <taxon>Fungi</taxon>
        <taxon>Dikarya</taxon>
        <taxon>Ascomycota</taxon>
        <taxon>Pezizomycotina</taxon>
        <taxon>Sordariomycetes</taxon>
        <taxon>Sordariomycetidae</taxon>
        <taxon>Sordariales</taxon>
        <taxon>Lasiosphaeriaceae</taxon>
        <taxon>Immersiella</taxon>
    </lineage>
</organism>
<accession>A0AA39X566</accession>
<dbReference type="Pfam" id="PF06985">
    <property type="entry name" value="HET"/>
    <property type="match status" value="1"/>
</dbReference>
<dbReference type="InterPro" id="IPR010730">
    <property type="entry name" value="HET"/>
</dbReference>
<protein>
    <submittedName>
        <fullName evidence="2">Heterokaryon incompatibility protein-domain-containing protein</fullName>
    </submittedName>
</protein>
<evidence type="ECO:0000259" key="1">
    <source>
        <dbReference type="Pfam" id="PF06985"/>
    </source>
</evidence>
<keyword evidence="3" id="KW-1185">Reference proteome</keyword>
<dbReference type="PANTHER" id="PTHR33112">
    <property type="entry name" value="DOMAIN PROTEIN, PUTATIVE-RELATED"/>
    <property type="match status" value="1"/>
</dbReference>
<dbReference type="EMBL" id="JAULSU010000002">
    <property type="protein sequence ID" value="KAK0627527.1"/>
    <property type="molecule type" value="Genomic_DNA"/>
</dbReference>